<dbReference type="Proteomes" id="UP000006702">
    <property type="component" value="Unassembled WGS sequence"/>
</dbReference>
<accession>A1DDL0</accession>
<evidence type="ECO:0000313" key="4">
    <source>
        <dbReference type="Proteomes" id="UP000006702"/>
    </source>
</evidence>
<evidence type="ECO:0000313" key="3">
    <source>
        <dbReference type="EMBL" id="EAW17467.1"/>
    </source>
</evidence>
<dbReference type="InterPro" id="IPR029069">
    <property type="entry name" value="HotDog_dom_sf"/>
</dbReference>
<keyword evidence="4" id="KW-1185">Reference proteome</keyword>
<dbReference type="KEGG" id="nfi:NFIA_073830"/>
<dbReference type="HOGENOM" id="CLU_052827_4_1_1"/>
<dbReference type="RefSeq" id="XP_001259364.1">
    <property type="nucleotide sequence ID" value="XM_001259363.1"/>
</dbReference>
<dbReference type="OrthoDB" id="506431at2759"/>
<dbReference type="Gene3D" id="3.10.129.10">
    <property type="entry name" value="Hotdog Thioesterase"/>
    <property type="match status" value="1"/>
</dbReference>
<dbReference type="AlphaFoldDB" id="A1DDL0"/>
<dbReference type="Pfam" id="PF03061">
    <property type="entry name" value="4HBT"/>
    <property type="match status" value="1"/>
</dbReference>
<dbReference type="eggNOG" id="ENOG502SCNK">
    <property type="taxonomic scope" value="Eukaryota"/>
</dbReference>
<dbReference type="GeneID" id="4586032"/>
<dbReference type="OMA" id="FIMARAE"/>
<evidence type="ECO:0000256" key="1">
    <source>
        <dbReference type="SAM" id="MobiDB-lite"/>
    </source>
</evidence>
<gene>
    <name evidence="3" type="ORF">NFIA_073830</name>
</gene>
<sequence length="214" mass="23060">MRATYRSDPTSIGETLAFFNTIPKCAGILSQPDLRVIHPRNPDAFFHSTLRSNNGILKSIFIYQPAHPHTRASDVSSSETNANATPQEREQEGGRERGYLLLHLGAGVSGQPDIAHGGFLATVLDQVTGTLIRASGLDRGRGAVTVYLNVIYKKPVRVPGVVVARAEVGRVDGRKIYVMGEISVAEADRGGEGEGVCVVCEGMFLVKRDGFGRI</sequence>
<organism evidence="3 4">
    <name type="scientific">Neosartorya fischeri (strain ATCC 1020 / DSM 3700 / CBS 544.65 / FGSC A1164 / JCM 1740 / NRRL 181 / WB 181)</name>
    <name type="common">Aspergillus fischerianus</name>
    <dbReference type="NCBI Taxonomy" id="331117"/>
    <lineage>
        <taxon>Eukaryota</taxon>
        <taxon>Fungi</taxon>
        <taxon>Dikarya</taxon>
        <taxon>Ascomycota</taxon>
        <taxon>Pezizomycotina</taxon>
        <taxon>Eurotiomycetes</taxon>
        <taxon>Eurotiomycetidae</taxon>
        <taxon>Eurotiales</taxon>
        <taxon>Aspergillaceae</taxon>
        <taxon>Aspergillus</taxon>
        <taxon>Aspergillus subgen. Fumigati</taxon>
    </lineage>
</organism>
<dbReference type="CDD" id="cd03443">
    <property type="entry name" value="PaaI_thioesterase"/>
    <property type="match status" value="1"/>
</dbReference>
<proteinExistence type="predicted"/>
<dbReference type="VEuPathDB" id="FungiDB:NFIA_073830"/>
<evidence type="ECO:0000259" key="2">
    <source>
        <dbReference type="Pfam" id="PF03061"/>
    </source>
</evidence>
<feature type="compositionally biased region" description="Polar residues" evidence="1">
    <location>
        <begin position="73"/>
        <end position="86"/>
    </location>
</feature>
<dbReference type="SUPFAM" id="SSF54637">
    <property type="entry name" value="Thioesterase/thiol ester dehydrase-isomerase"/>
    <property type="match status" value="1"/>
</dbReference>
<name>A1DDL0_NEOFI</name>
<dbReference type="PANTHER" id="PTHR47260:SF3">
    <property type="entry name" value="THIOESTERASE FAMILY PROTEIN (AFU_ORTHOLOGUE AFUA_7G03960)"/>
    <property type="match status" value="1"/>
</dbReference>
<dbReference type="InterPro" id="IPR052061">
    <property type="entry name" value="PTE-AB_protein"/>
</dbReference>
<feature type="region of interest" description="Disordered" evidence="1">
    <location>
        <begin position="70"/>
        <end position="94"/>
    </location>
</feature>
<reference evidence="4" key="1">
    <citation type="journal article" date="2008" name="PLoS Genet.">
        <title>Genomic islands in the pathogenic filamentous fungus Aspergillus fumigatus.</title>
        <authorList>
            <person name="Fedorova N.D."/>
            <person name="Khaldi N."/>
            <person name="Joardar V.S."/>
            <person name="Maiti R."/>
            <person name="Amedeo P."/>
            <person name="Anderson M.J."/>
            <person name="Crabtree J."/>
            <person name="Silva J.C."/>
            <person name="Badger J.H."/>
            <person name="Albarraq A."/>
            <person name="Angiuoli S."/>
            <person name="Bussey H."/>
            <person name="Bowyer P."/>
            <person name="Cotty P.J."/>
            <person name="Dyer P.S."/>
            <person name="Egan A."/>
            <person name="Galens K."/>
            <person name="Fraser-Liggett C.M."/>
            <person name="Haas B.J."/>
            <person name="Inman J.M."/>
            <person name="Kent R."/>
            <person name="Lemieux S."/>
            <person name="Malavazi I."/>
            <person name="Orvis J."/>
            <person name="Roemer T."/>
            <person name="Ronning C.M."/>
            <person name="Sundaram J.P."/>
            <person name="Sutton G."/>
            <person name="Turner G."/>
            <person name="Venter J.C."/>
            <person name="White O.R."/>
            <person name="Whitty B.R."/>
            <person name="Youngman P."/>
            <person name="Wolfe K.H."/>
            <person name="Goldman G.H."/>
            <person name="Wortman J.R."/>
            <person name="Jiang B."/>
            <person name="Denning D.W."/>
            <person name="Nierman W.C."/>
        </authorList>
    </citation>
    <scope>NUCLEOTIDE SEQUENCE [LARGE SCALE GENOMIC DNA]</scope>
    <source>
        <strain evidence="4">ATCC 1020 / DSM 3700 / CBS 544.65 / FGSC A1164 / JCM 1740 / NRRL 181 / WB 181</strain>
    </source>
</reference>
<dbReference type="PANTHER" id="PTHR47260">
    <property type="entry name" value="UPF0644 PROTEIN PB2B4.06"/>
    <property type="match status" value="1"/>
</dbReference>
<feature type="domain" description="Thioesterase" evidence="2">
    <location>
        <begin position="114"/>
        <end position="182"/>
    </location>
</feature>
<dbReference type="EMBL" id="DS027696">
    <property type="protein sequence ID" value="EAW17467.1"/>
    <property type="molecule type" value="Genomic_DNA"/>
</dbReference>
<dbReference type="InterPro" id="IPR006683">
    <property type="entry name" value="Thioestr_dom"/>
</dbReference>
<protein>
    <submittedName>
        <fullName evidence="3">Thioesterase family protein</fullName>
    </submittedName>
</protein>